<sequence>MKPYLYLKEVQGKGRGVFCNQDIAAGDTIEVCPVIVVPADDFVLLNSTPLSGYCFYFNKEENTLSLAMGFGSMYNHRLYPNALYILDRDEKQMIFTAHEPIPAHTEICINYGGAYGEDYSKWFRDRDITLL</sequence>
<feature type="domain" description="SET" evidence="1">
    <location>
        <begin position="3"/>
        <end position="112"/>
    </location>
</feature>
<comment type="caution">
    <text evidence="2">The sequence shown here is derived from an EMBL/GenBank/DDBJ whole genome shotgun (WGS) entry which is preliminary data.</text>
</comment>
<dbReference type="EMBL" id="JBHUOZ010000003">
    <property type="protein sequence ID" value="MFD2920218.1"/>
    <property type="molecule type" value="Genomic_DNA"/>
</dbReference>
<accession>A0ABW6A4H4</accession>
<dbReference type="SUPFAM" id="SSF82199">
    <property type="entry name" value="SET domain"/>
    <property type="match status" value="1"/>
</dbReference>
<name>A0ABW6A4H4_9BACT</name>
<dbReference type="Proteomes" id="UP001597511">
    <property type="component" value="Unassembled WGS sequence"/>
</dbReference>
<dbReference type="InterPro" id="IPR009207">
    <property type="entry name" value="SET7_MeTrfase"/>
</dbReference>
<proteinExistence type="predicted"/>
<evidence type="ECO:0000313" key="2">
    <source>
        <dbReference type="EMBL" id="MFD2920218.1"/>
    </source>
</evidence>
<dbReference type="Gene3D" id="2.170.270.10">
    <property type="entry name" value="SET domain"/>
    <property type="match status" value="1"/>
</dbReference>
<gene>
    <name evidence="2" type="ORF">ACFS6H_10890</name>
</gene>
<dbReference type="RefSeq" id="WP_386098228.1">
    <property type="nucleotide sequence ID" value="NZ_JBHUOZ010000003.1"/>
</dbReference>
<dbReference type="SMART" id="SM00317">
    <property type="entry name" value="SET"/>
    <property type="match status" value="1"/>
</dbReference>
<keyword evidence="3" id="KW-1185">Reference proteome</keyword>
<evidence type="ECO:0000313" key="3">
    <source>
        <dbReference type="Proteomes" id="UP001597511"/>
    </source>
</evidence>
<dbReference type="PIRSF" id="PIRSF022536">
    <property type="entry name" value="A612L_SET"/>
    <property type="match status" value="1"/>
</dbReference>
<dbReference type="PROSITE" id="PS50280">
    <property type="entry name" value="SET"/>
    <property type="match status" value="1"/>
</dbReference>
<protein>
    <submittedName>
        <fullName evidence="2">SET domain-containing protein-lysine N-methyltransferase</fullName>
    </submittedName>
</protein>
<organism evidence="2 3">
    <name type="scientific">Terrimonas rubra</name>
    <dbReference type="NCBI Taxonomy" id="1035890"/>
    <lineage>
        <taxon>Bacteria</taxon>
        <taxon>Pseudomonadati</taxon>
        <taxon>Bacteroidota</taxon>
        <taxon>Chitinophagia</taxon>
        <taxon>Chitinophagales</taxon>
        <taxon>Chitinophagaceae</taxon>
        <taxon>Terrimonas</taxon>
    </lineage>
</organism>
<dbReference type="InterPro" id="IPR046341">
    <property type="entry name" value="SET_dom_sf"/>
</dbReference>
<dbReference type="InterPro" id="IPR001214">
    <property type="entry name" value="SET_dom"/>
</dbReference>
<evidence type="ECO:0000259" key="1">
    <source>
        <dbReference type="PROSITE" id="PS50280"/>
    </source>
</evidence>
<reference evidence="3" key="1">
    <citation type="journal article" date="2019" name="Int. J. Syst. Evol. Microbiol.">
        <title>The Global Catalogue of Microorganisms (GCM) 10K type strain sequencing project: providing services to taxonomists for standard genome sequencing and annotation.</title>
        <authorList>
            <consortium name="The Broad Institute Genomics Platform"/>
            <consortium name="The Broad Institute Genome Sequencing Center for Infectious Disease"/>
            <person name="Wu L."/>
            <person name="Ma J."/>
        </authorList>
    </citation>
    <scope>NUCLEOTIDE SEQUENCE [LARGE SCALE GENOMIC DNA]</scope>
    <source>
        <strain evidence="3">KCTC 23299</strain>
    </source>
</reference>
<dbReference type="Pfam" id="PF00856">
    <property type="entry name" value="SET"/>
    <property type="match status" value="1"/>
</dbReference>